<dbReference type="KEGG" id="mlo:msr5902"/>
<dbReference type="eggNOG" id="ENOG5032WFP">
    <property type="taxonomic scope" value="Bacteria"/>
</dbReference>
<dbReference type="EMBL" id="BA000012">
    <property type="protein sequence ID" value="BAB52272.1"/>
    <property type="molecule type" value="Genomic_DNA"/>
</dbReference>
<organism evidence="1 2">
    <name type="scientific">Mesorhizobium japonicum (strain LMG 29417 / CECT 9101 / MAFF 303099)</name>
    <name type="common">Mesorhizobium loti (strain MAFF 303099)</name>
    <dbReference type="NCBI Taxonomy" id="266835"/>
    <lineage>
        <taxon>Bacteria</taxon>
        <taxon>Pseudomonadati</taxon>
        <taxon>Pseudomonadota</taxon>
        <taxon>Alphaproteobacteria</taxon>
        <taxon>Hyphomicrobiales</taxon>
        <taxon>Phyllobacteriaceae</taxon>
        <taxon>Mesorhizobium</taxon>
    </lineage>
</organism>
<name>Q98AQ0_RHILO</name>
<evidence type="ECO:0000313" key="2">
    <source>
        <dbReference type="Proteomes" id="UP000000552"/>
    </source>
</evidence>
<accession>Q98AQ0</accession>
<dbReference type="HOGENOM" id="CLU_180803_0_0_5"/>
<proteinExistence type="predicted"/>
<gene>
    <name evidence="1" type="ordered locus">msr5902</name>
</gene>
<dbReference type="PATRIC" id="fig|266835.9.peg.4697"/>
<evidence type="ECO:0000313" key="1">
    <source>
        <dbReference type="EMBL" id="BAB52272.1"/>
    </source>
</evidence>
<reference evidence="1 2" key="1">
    <citation type="journal article" date="2000" name="DNA Res.">
        <title>Complete genome structure of the nitrogen-fixing symbiotic bacterium Mesorhizobium loti.</title>
        <authorList>
            <person name="Kaneko T."/>
            <person name="Nakamura Y."/>
            <person name="Sato S."/>
            <person name="Asamizu E."/>
            <person name="Kato T."/>
            <person name="Sasamoto S."/>
            <person name="Watanabe A."/>
            <person name="Idesawa K."/>
            <person name="Ishikawa A."/>
            <person name="Kawashima K."/>
            <person name="Kimura T."/>
            <person name="Kishida Y."/>
            <person name="Kiyokawa C."/>
            <person name="Kohara M."/>
            <person name="Matsumoto M."/>
            <person name="Matsuno A."/>
            <person name="Mochizuki Y."/>
            <person name="Nakayama S."/>
            <person name="Nakazaki N."/>
            <person name="Shimpo S."/>
            <person name="Sugimoto M."/>
            <person name="Takeuchi C."/>
            <person name="Yamada M."/>
            <person name="Tabata S."/>
        </authorList>
    </citation>
    <scope>NUCLEOTIDE SEQUENCE [LARGE SCALE GENOMIC DNA]</scope>
    <source>
        <strain evidence="2">LMG 29417 / CECT 9101 / MAFF 303099</strain>
    </source>
</reference>
<sequence length="99" mass="10792">MSSSQKRAIQNYRSRLSERGLARFEVLGRDADRDLIRSLARRLAEDGPDASSLRAAVSQTIAGEPPKLVGILAALRRSPLVGADLDLSSPHEEGRKIDL</sequence>
<dbReference type="Proteomes" id="UP000000552">
    <property type="component" value="Chromosome"/>
</dbReference>
<dbReference type="AlphaFoldDB" id="Q98AQ0"/>
<protein>
    <submittedName>
        <fullName evidence="1">Msr5902 protein</fullName>
    </submittedName>
</protein>
<dbReference type="RefSeq" id="WP_010913605.1">
    <property type="nucleotide sequence ID" value="NC_002678.2"/>
</dbReference>